<sequence length="198" mass="21645">MGGGRGSPHDVIAQLMASAMAGDQRAWNKLVERFSSLLWSICRSYGLAPADAADAFQLTWLRLLEHLETIQEPARLAGWLATTCRRECMAILRRGRRVLLSSDDALFDRASGAAPGPDRATLVNDRDAELWLAFGRLSERCQRLLRVLVLEAEDGAPSYDMAAAVLEMPKGSLGPTRGRCLEQLRKYLDDGGISASGT</sequence>
<dbReference type="PANTHER" id="PTHR43133">
    <property type="entry name" value="RNA POLYMERASE ECF-TYPE SIGMA FACTO"/>
    <property type="match status" value="1"/>
</dbReference>
<keyword evidence="3" id="KW-0238">DNA-binding</keyword>
<dbReference type="PANTHER" id="PTHR43133:SF8">
    <property type="entry name" value="RNA POLYMERASE SIGMA FACTOR HI_1459-RELATED"/>
    <property type="match status" value="1"/>
</dbReference>
<dbReference type="AlphaFoldDB" id="A0A8J3ZTW6"/>
<dbReference type="NCBIfam" id="TIGR02937">
    <property type="entry name" value="sigma70-ECF"/>
    <property type="match status" value="1"/>
</dbReference>
<evidence type="ECO:0000256" key="2">
    <source>
        <dbReference type="ARBA" id="ARBA00023082"/>
    </source>
</evidence>
<dbReference type="GO" id="GO:0006352">
    <property type="term" value="P:DNA-templated transcription initiation"/>
    <property type="evidence" value="ECO:0007669"/>
    <property type="project" value="InterPro"/>
</dbReference>
<reference evidence="6" key="1">
    <citation type="submission" date="2021-01" db="EMBL/GenBank/DDBJ databases">
        <title>Whole genome shotgun sequence of Virgisporangium ochraceum NBRC 16418.</title>
        <authorList>
            <person name="Komaki H."/>
            <person name="Tamura T."/>
        </authorList>
    </citation>
    <scope>NUCLEOTIDE SEQUENCE</scope>
    <source>
        <strain evidence="6">NBRC 16418</strain>
    </source>
</reference>
<evidence type="ECO:0000256" key="3">
    <source>
        <dbReference type="ARBA" id="ARBA00023125"/>
    </source>
</evidence>
<name>A0A8J3ZTW6_9ACTN</name>
<protein>
    <submittedName>
        <fullName evidence="6">RNA polymerase sigma factor</fullName>
    </submittedName>
</protein>
<keyword evidence="4" id="KW-0804">Transcription</keyword>
<feature type="domain" description="RNA polymerase sigma-70 region 2" evidence="5">
    <location>
        <begin position="30"/>
        <end position="97"/>
    </location>
</feature>
<dbReference type="SUPFAM" id="SSF88946">
    <property type="entry name" value="Sigma2 domain of RNA polymerase sigma factors"/>
    <property type="match status" value="1"/>
</dbReference>
<dbReference type="InterPro" id="IPR039425">
    <property type="entry name" value="RNA_pol_sigma-70-like"/>
</dbReference>
<evidence type="ECO:0000259" key="5">
    <source>
        <dbReference type="Pfam" id="PF04542"/>
    </source>
</evidence>
<accession>A0A8J3ZTW6</accession>
<gene>
    <name evidence="6" type="primary">rpoE_12</name>
    <name evidence="6" type="ORF">Voc01_032570</name>
</gene>
<dbReference type="GO" id="GO:0003677">
    <property type="term" value="F:DNA binding"/>
    <property type="evidence" value="ECO:0007669"/>
    <property type="project" value="UniProtKB-KW"/>
</dbReference>
<dbReference type="GO" id="GO:0016987">
    <property type="term" value="F:sigma factor activity"/>
    <property type="evidence" value="ECO:0007669"/>
    <property type="project" value="UniProtKB-KW"/>
</dbReference>
<dbReference type="EMBL" id="BOPH01000039">
    <property type="protein sequence ID" value="GIJ68340.1"/>
    <property type="molecule type" value="Genomic_DNA"/>
</dbReference>
<keyword evidence="7" id="KW-1185">Reference proteome</keyword>
<proteinExistence type="predicted"/>
<keyword evidence="1" id="KW-0805">Transcription regulation</keyword>
<evidence type="ECO:0000313" key="6">
    <source>
        <dbReference type="EMBL" id="GIJ68340.1"/>
    </source>
</evidence>
<dbReference type="Gene3D" id="1.10.10.10">
    <property type="entry name" value="Winged helix-like DNA-binding domain superfamily/Winged helix DNA-binding domain"/>
    <property type="match status" value="1"/>
</dbReference>
<comment type="caution">
    <text evidence="6">The sequence shown here is derived from an EMBL/GenBank/DDBJ whole genome shotgun (WGS) entry which is preliminary data.</text>
</comment>
<evidence type="ECO:0000313" key="7">
    <source>
        <dbReference type="Proteomes" id="UP000635606"/>
    </source>
</evidence>
<dbReference type="InterPro" id="IPR036388">
    <property type="entry name" value="WH-like_DNA-bd_sf"/>
</dbReference>
<dbReference type="Pfam" id="PF04542">
    <property type="entry name" value="Sigma70_r2"/>
    <property type="match status" value="1"/>
</dbReference>
<dbReference type="Proteomes" id="UP000635606">
    <property type="component" value="Unassembled WGS sequence"/>
</dbReference>
<evidence type="ECO:0000256" key="1">
    <source>
        <dbReference type="ARBA" id="ARBA00023015"/>
    </source>
</evidence>
<dbReference type="Gene3D" id="1.10.1740.10">
    <property type="match status" value="1"/>
</dbReference>
<dbReference type="InterPro" id="IPR014284">
    <property type="entry name" value="RNA_pol_sigma-70_dom"/>
</dbReference>
<dbReference type="InterPro" id="IPR007627">
    <property type="entry name" value="RNA_pol_sigma70_r2"/>
</dbReference>
<keyword evidence="2" id="KW-0731">Sigma factor</keyword>
<dbReference type="InterPro" id="IPR013325">
    <property type="entry name" value="RNA_pol_sigma_r2"/>
</dbReference>
<organism evidence="6 7">
    <name type="scientific">Virgisporangium ochraceum</name>
    <dbReference type="NCBI Taxonomy" id="65505"/>
    <lineage>
        <taxon>Bacteria</taxon>
        <taxon>Bacillati</taxon>
        <taxon>Actinomycetota</taxon>
        <taxon>Actinomycetes</taxon>
        <taxon>Micromonosporales</taxon>
        <taxon>Micromonosporaceae</taxon>
        <taxon>Virgisporangium</taxon>
    </lineage>
</organism>
<evidence type="ECO:0000256" key="4">
    <source>
        <dbReference type="ARBA" id="ARBA00023163"/>
    </source>
</evidence>